<dbReference type="GO" id="GO:0003677">
    <property type="term" value="F:DNA binding"/>
    <property type="evidence" value="ECO:0007669"/>
    <property type="project" value="UniProtKB-KW"/>
</dbReference>
<dbReference type="GO" id="GO:0046983">
    <property type="term" value="F:protein dimerization activity"/>
    <property type="evidence" value="ECO:0007669"/>
    <property type="project" value="InterPro"/>
</dbReference>
<dbReference type="RefSeq" id="XP_056517341.1">
    <property type="nucleotide sequence ID" value="XM_056670968.1"/>
</dbReference>
<keyword evidence="3" id="KW-0238">DNA-binding</keyword>
<evidence type="ECO:0000256" key="3">
    <source>
        <dbReference type="ARBA" id="ARBA00023125"/>
    </source>
</evidence>
<keyword evidence="4" id="KW-0804">Transcription</keyword>
<protein>
    <recommendedName>
        <fullName evidence="7">MADS-box domain-containing protein</fullName>
    </recommendedName>
</protein>
<dbReference type="GeneID" id="81410139"/>
<organism evidence="8 9">
    <name type="scientific">Penicillium bovifimosum</name>
    <dbReference type="NCBI Taxonomy" id="126998"/>
    <lineage>
        <taxon>Eukaryota</taxon>
        <taxon>Fungi</taxon>
        <taxon>Dikarya</taxon>
        <taxon>Ascomycota</taxon>
        <taxon>Pezizomycotina</taxon>
        <taxon>Eurotiomycetes</taxon>
        <taxon>Eurotiomycetidae</taxon>
        <taxon>Eurotiales</taxon>
        <taxon>Aspergillaceae</taxon>
        <taxon>Penicillium</taxon>
    </lineage>
</organism>
<evidence type="ECO:0000256" key="4">
    <source>
        <dbReference type="ARBA" id="ARBA00023163"/>
    </source>
</evidence>
<evidence type="ECO:0000313" key="8">
    <source>
        <dbReference type="EMBL" id="KAJ5120837.1"/>
    </source>
</evidence>
<dbReference type="AlphaFoldDB" id="A0A9W9GJF9"/>
<evidence type="ECO:0000256" key="6">
    <source>
        <dbReference type="SAM" id="MobiDB-lite"/>
    </source>
</evidence>
<dbReference type="GO" id="GO:0045944">
    <property type="term" value="P:positive regulation of transcription by RNA polymerase II"/>
    <property type="evidence" value="ECO:0007669"/>
    <property type="project" value="UniProtKB-ARBA"/>
</dbReference>
<reference evidence="8" key="1">
    <citation type="submission" date="2022-11" db="EMBL/GenBank/DDBJ databases">
        <authorList>
            <person name="Petersen C."/>
        </authorList>
    </citation>
    <scope>NUCLEOTIDE SEQUENCE</scope>
    <source>
        <strain evidence="8">IBT 22155</strain>
    </source>
</reference>
<evidence type="ECO:0000256" key="2">
    <source>
        <dbReference type="ARBA" id="ARBA00023015"/>
    </source>
</evidence>
<evidence type="ECO:0000313" key="9">
    <source>
        <dbReference type="Proteomes" id="UP001149079"/>
    </source>
</evidence>
<dbReference type="Pfam" id="PF00319">
    <property type="entry name" value="SRF-TF"/>
    <property type="match status" value="1"/>
</dbReference>
<feature type="region of interest" description="Disordered" evidence="6">
    <location>
        <begin position="59"/>
        <end position="79"/>
    </location>
</feature>
<evidence type="ECO:0000256" key="5">
    <source>
        <dbReference type="ARBA" id="ARBA00023242"/>
    </source>
</evidence>
<comment type="caution">
    <text evidence="8">The sequence shown here is derived from an EMBL/GenBank/DDBJ whole genome shotgun (WGS) entry which is preliminary data.</text>
</comment>
<dbReference type="Gene3D" id="3.40.1810.10">
    <property type="entry name" value="Transcription factor, MADS-box"/>
    <property type="match status" value="1"/>
</dbReference>
<gene>
    <name evidence="8" type="ORF">N7515_010225</name>
</gene>
<evidence type="ECO:0000259" key="7">
    <source>
        <dbReference type="PROSITE" id="PS50066"/>
    </source>
</evidence>
<dbReference type="Proteomes" id="UP001149079">
    <property type="component" value="Unassembled WGS sequence"/>
</dbReference>
<comment type="subcellular location">
    <subcellularLocation>
        <location evidence="1">Nucleus</location>
    </subcellularLocation>
</comment>
<reference evidence="8" key="2">
    <citation type="journal article" date="2023" name="IMA Fungus">
        <title>Comparative genomic study of the Penicillium genus elucidates a diverse pangenome and 15 lateral gene transfer events.</title>
        <authorList>
            <person name="Petersen C."/>
            <person name="Sorensen T."/>
            <person name="Nielsen M.R."/>
            <person name="Sondergaard T.E."/>
            <person name="Sorensen J.L."/>
            <person name="Fitzpatrick D.A."/>
            <person name="Frisvad J.C."/>
            <person name="Nielsen K.L."/>
        </authorList>
    </citation>
    <scope>NUCLEOTIDE SEQUENCE</scope>
    <source>
        <strain evidence="8">IBT 22155</strain>
    </source>
</reference>
<evidence type="ECO:0000256" key="1">
    <source>
        <dbReference type="ARBA" id="ARBA00004123"/>
    </source>
</evidence>
<feature type="domain" description="MADS-box" evidence="7">
    <location>
        <begin position="1"/>
        <end position="54"/>
    </location>
</feature>
<proteinExistence type="predicted"/>
<dbReference type="EMBL" id="JAPQKL010000008">
    <property type="protein sequence ID" value="KAJ5120837.1"/>
    <property type="molecule type" value="Genomic_DNA"/>
</dbReference>
<feature type="compositionally biased region" description="Basic and acidic residues" evidence="6">
    <location>
        <begin position="60"/>
        <end position="79"/>
    </location>
</feature>
<dbReference type="SUPFAM" id="SSF55455">
    <property type="entry name" value="SRF-like"/>
    <property type="match status" value="1"/>
</dbReference>
<keyword evidence="2" id="KW-0805">Transcription regulation</keyword>
<dbReference type="InterPro" id="IPR002100">
    <property type="entry name" value="TF_MADSbox"/>
</dbReference>
<name>A0A9W9GJF9_9EURO</name>
<keyword evidence="9" id="KW-1185">Reference proteome</keyword>
<accession>A0A9W9GJF9</accession>
<sequence length="133" mass="15360">MGGPDPKRNSRLQFNRRSRTLKAKAHELAKLCYADVYLVINHPRGSFVYDSVSDKVWPPNDDKLEPKYPNMERSDFDKMESLSESSEGRLFRLARYFAARSEHFRSLEDLFKDMDLTNNVIADDGRGVGDRVS</sequence>
<dbReference type="OrthoDB" id="4348334at2759"/>
<dbReference type="InterPro" id="IPR036879">
    <property type="entry name" value="TF_MADSbox_sf"/>
</dbReference>
<keyword evidence="5" id="KW-0539">Nucleus</keyword>
<dbReference type="GO" id="GO:0005634">
    <property type="term" value="C:nucleus"/>
    <property type="evidence" value="ECO:0007669"/>
    <property type="project" value="UniProtKB-SubCell"/>
</dbReference>
<dbReference type="PROSITE" id="PS50066">
    <property type="entry name" value="MADS_BOX_2"/>
    <property type="match status" value="1"/>
</dbReference>